<evidence type="ECO:0000256" key="18">
    <source>
        <dbReference type="ARBA" id="ARBA00023228"/>
    </source>
</evidence>
<dbReference type="SUPFAM" id="SSF53187">
    <property type="entry name" value="Zn-dependent exopeptidases"/>
    <property type="match status" value="1"/>
</dbReference>
<keyword evidence="13" id="KW-0862">Zinc</keyword>
<keyword evidence="10" id="KW-0732">Signal</keyword>
<dbReference type="InterPro" id="IPR007484">
    <property type="entry name" value="Peptidase_M28"/>
</dbReference>
<name>A0ABX2L9I3_9EURY</name>
<evidence type="ECO:0000256" key="6">
    <source>
        <dbReference type="ARBA" id="ARBA00022525"/>
    </source>
</evidence>
<proteinExistence type="predicted"/>
<keyword evidence="14" id="KW-0333">Golgi apparatus</keyword>
<keyword evidence="9" id="KW-0479">Metal-binding</keyword>
<evidence type="ECO:0000256" key="7">
    <source>
        <dbReference type="ARBA" id="ARBA00022645"/>
    </source>
</evidence>
<keyword evidence="15" id="KW-0482">Metalloprotease</keyword>
<evidence type="ECO:0000256" key="15">
    <source>
        <dbReference type="ARBA" id="ARBA00023049"/>
    </source>
</evidence>
<keyword evidence="11" id="KW-0378">Hydrolase</keyword>
<evidence type="ECO:0000256" key="2">
    <source>
        <dbReference type="ARBA" id="ARBA00004371"/>
    </source>
</evidence>
<accession>A0ABX2L9I3</accession>
<feature type="domain" description="PA" evidence="21">
    <location>
        <begin position="92"/>
        <end position="185"/>
    </location>
</feature>
<evidence type="ECO:0000313" key="24">
    <source>
        <dbReference type="Proteomes" id="UP001016761"/>
    </source>
</evidence>
<dbReference type="Gene3D" id="3.40.630.10">
    <property type="entry name" value="Zn peptidases"/>
    <property type="match status" value="1"/>
</dbReference>
<keyword evidence="12" id="KW-0256">Endoplasmic reticulum</keyword>
<dbReference type="EMBL" id="JABUQZ010000001">
    <property type="protein sequence ID" value="NUC72910.1"/>
    <property type="molecule type" value="Genomic_DNA"/>
</dbReference>
<keyword evidence="24" id="KW-1185">Reference proteome</keyword>
<sequence>MTDWIGDVFTSDVGWTHLERLVDIGTRMAGSDGEREAAELTRDALADAGARNARLESFDIQGWTREGSEIAAGETSQNCIALPRSPADRAAAPLVDLGYGLPADFEAADLEGKIAMVRSDVPDYYDRYLHRREKYYHAVENGAAGFVYRNHVEGCLPPTGSVGTDEDPIGEIPAVGVSSEVGARLARRFDGEEVELTVEADIGPATSQNVHAELGLDTDERVLVTSHVDAHDIAEGAADNGAGTAMVVELANALAAREDDLETRVEFVAYGAEEVGLVGSNDHAERADHDAIRAVVNNDGVVSDRTLSLTTHGFDGLEAAADEIAGRYDHPIETVPKLGPHSDHWPFVQWGVPGYHVKSTSDEVGRGWGHTFADTIEKLEPRTLREQAILLTDLVVELAGEDATVEHRDPEAIAADLEAQDLADGMRITGDWPYDERSD</sequence>
<evidence type="ECO:0000259" key="22">
    <source>
        <dbReference type="Pfam" id="PF04389"/>
    </source>
</evidence>
<keyword evidence="18" id="KW-0458">Lysosome</keyword>
<keyword evidence="6" id="KW-0964">Secreted</keyword>
<evidence type="ECO:0000256" key="12">
    <source>
        <dbReference type="ARBA" id="ARBA00022824"/>
    </source>
</evidence>
<dbReference type="InterPro" id="IPR003137">
    <property type="entry name" value="PA_domain"/>
</dbReference>
<evidence type="ECO:0000256" key="14">
    <source>
        <dbReference type="ARBA" id="ARBA00023034"/>
    </source>
</evidence>
<evidence type="ECO:0000256" key="4">
    <source>
        <dbReference type="ARBA" id="ARBA00004613"/>
    </source>
</evidence>
<feature type="domain" description="Peptidase M28" evidence="22">
    <location>
        <begin position="209"/>
        <end position="389"/>
    </location>
</feature>
<evidence type="ECO:0000256" key="19">
    <source>
        <dbReference type="ARBA" id="ARBA00025833"/>
    </source>
</evidence>
<organism evidence="23 24">
    <name type="scientific">Haloterrigena gelatinilytica</name>
    <dbReference type="NCBI Taxonomy" id="2741724"/>
    <lineage>
        <taxon>Archaea</taxon>
        <taxon>Methanobacteriati</taxon>
        <taxon>Methanobacteriota</taxon>
        <taxon>Stenosarchaea group</taxon>
        <taxon>Halobacteria</taxon>
        <taxon>Halobacteriales</taxon>
        <taxon>Natrialbaceae</taxon>
        <taxon>Haloterrigena</taxon>
    </lineage>
</organism>
<evidence type="ECO:0000256" key="13">
    <source>
        <dbReference type="ARBA" id="ARBA00022833"/>
    </source>
</evidence>
<dbReference type="InterPro" id="IPR039866">
    <property type="entry name" value="CPQ"/>
</dbReference>
<dbReference type="Gene3D" id="3.50.30.30">
    <property type="match status" value="1"/>
</dbReference>
<dbReference type="PANTHER" id="PTHR12053">
    <property type="entry name" value="PROTEASE FAMILY M28 PLASMA GLUTAMATE CARBOXYPEPTIDASE-RELATED"/>
    <property type="match status" value="1"/>
</dbReference>
<evidence type="ECO:0000256" key="3">
    <source>
        <dbReference type="ARBA" id="ARBA00004555"/>
    </source>
</evidence>
<reference evidence="23 24" key="1">
    <citation type="submission" date="2020-06" db="EMBL/GenBank/DDBJ databases">
        <title>Haloterrigena sp. nov., an extremely halophilic archaeon isolated from a saline sediment.</title>
        <authorList>
            <person name="Liu B.-B."/>
        </authorList>
    </citation>
    <scope>NUCLEOTIDE SEQUENCE [LARGE SCALE GENOMIC DNA]</scope>
    <source>
        <strain evidence="23 24">SYSU A558-1</strain>
    </source>
</reference>
<gene>
    <name evidence="23" type="ORF">HTZ84_11410</name>
</gene>
<dbReference type="SUPFAM" id="SSF52025">
    <property type="entry name" value="PA domain"/>
    <property type="match status" value="1"/>
</dbReference>
<evidence type="ECO:0000256" key="11">
    <source>
        <dbReference type="ARBA" id="ARBA00022801"/>
    </source>
</evidence>
<dbReference type="Pfam" id="PF04389">
    <property type="entry name" value="Peptidase_M28"/>
    <property type="match status" value="1"/>
</dbReference>
<protein>
    <recommendedName>
        <fullName evidence="5">Carboxypeptidase Q</fullName>
    </recommendedName>
    <alternativeName>
        <fullName evidence="20">Plasma glutamate carboxypeptidase</fullName>
    </alternativeName>
</protein>
<dbReference type="PANTHER" id="PTHR12053:SF3">
    <property type="entry name" value="CARBOXYPEPTIDASE Q"/>
    <property type="match status" value="1"/>
</dbReference>
<evidence type="ECO:0000256" key="10">
    <source>
        <dbReference type="ARBA" id="ARBA00022729"/>
    </source>
</evidence>
<evidence type="ECO:0000256" key="20">
    <source>
        <dbReference type="ARBA" id="ARBA00033328"/>
    </source>
</evidence>
<evidence type="ECO:0000313" key="23">
    <source>
        <dbReference type="EMBL" id="NUC72910.1"/>
    </source>
</evidence>
<keyword evidence="8" id="KW-0645">Protease</keyword>
<comment type="subcellular location">
    <subcellularLocation>
        <location evidence="1">Endoplasmic reticulum</location>
    </subcellularLocation>
    <subcellularLocation>
        <location evidence="3">Golgi apparatus</location>
    </subcellularLocation>
    <subcellularLocation>
        <location evidence="2">Lysosome</location>
    </subcellularLocation>
    <subcellularLocation>
        <location evidence="4">Secreted</location>
    </subcellularLocation>
</comment>
<comment type="subunit">
    <text evidence="19">Homodimer. The monomeric form is inactive while the homodimer is active.</text>
</comment>
<evidence type="ECO:0000256" key="9">
    <source>
        <dbReference type="ARBA" id="ARBA00022723"/>
    </source>
</evidence>
<keyword evidence="7" id="KW-0121">Carboxypeptidase</keyword>
<keyword evidence="16" id="KW-0865">Zymogen</keyword>
<keyword evidence="17" id="KW-0325">Glycoprotein</keyword>
<dbReference type="CDD" id="cd04819">
    <property type="entry name" value="PA_2"/>
    <property type="match status" value="1"/>
</dbReference>
<dbReference type="InterPro" id="IPR046450">
    <property type="entry name" value="PA_dom_sf"/>
</dbReference>
<evidence type="ECO:0000256" key="8">
    <source>
        <dbReference type="ARBA" id="ARBA00022670"/>
    </source>
</evidence>
<dbReference type="Pfam" id="PF02225">
    <property type="entry name" value="PA"/>
    <property type="match status" value="1"/>
</dbReference>
<dbReference type="RefSeq" id="WP_174680791.1">
    <property type="nucleotide sequence ID" value="NZ_JABUQZ010000001.1"/>
</dbReference>
<evidence type="ECO:0000256" key="1">
    <source>
        <dbReference type="ARBA" id="ARBA00004240"/>
    </source>
</evidence>
<comment type="caution">
    <text evidence="23">The sequence shown here is derived from an EMBL/GenBank/DDBJ whole genome shotgun (WGS) entry which is preliminary data.</text>
</comment>
<evidence type="ECO:0000259" key="21">
    <source>
        <dbReference type="Pfam" id="PF02225"/>
    </source>
</evidence>
<evidence type="ECO:0000256" key="5">
    <source>
        <dbReference type="ARBA" id="ARBA00014116"/>
    </source>
</evidence>
<dbReference type="Proteomes" id="UP001016761">
    <property type="component" value="Unassembled WGS sequence"/>
</dbReference>
<evidence type="ECO:0000256" key="16">
    <source>
        <dbReference type="ARBA" id="ARBA00023145"/>
    </source>
</evidence>
<evidence type="ECO:0000256" key="17">
    <source>
        <dbReference type="ARBA" id="ARBA00023180"/>
    </source>
</evidence>